<dbReference type="Pfam" id="PF07085">
    <property type="entry name" value="DRTGG"/>
    <property type="match status" value="1"/>
</dbReference>
<evidence type="ECO:0000259" key="2">
    <source>
        <dbReference type="Pfam" id="PF07085"/>
    </source>
</evidence>
<comment type="caution">
    <text evidence="3">The sequence shown here is derived from an EMBL/GenBank/DDBJ whole genome shotgun (WGS) entry which is preliminary data.</text>
</comment>
<dbReference type="RefSeq" id="WP_027472115.1">
    <property type="nucleotide sequence ID" value="NZ_BAMD01000018.1"/>
</dbReference>
<comment type="subunit">
    <text evidence="1">Homohexamer.</text>
</comment>
<organism evidence="3 4">
    <name type="scientific">Saccharicrinis fermentans DSM 9555 = JCM 21142</name>
    <dbReference type="NCBI Taxonomy" id="869213"/>
    <lineage>
        <taxon>Bacteria</taxon>
        <taxon>Pseudomonadati</taxon>
        <taxon>Bacteroidota</taxon>
        <taxon>Bacteroidia</taxon>
        <taxon>Marinilabiliales</taxon>
        <taxon>Marinilabiliaceae</taxon>
        <taxon>Saccharicrinis</taxon>
    </lineage>
</organism>
<dbReference type="AlphaFoldDB" id="W7XXH9"/>
<keyword evidence="4" id="KW-1185">Reference proteome</keyword>
<dbReference type="EMBL" id="BAMD01000018">
    <property type="protein sequence ID" value="GAF03140.1"/>
    <property type="molecule type" value="Genomic_DNA"/>
</dbReference>
<dbReference type="OrthoDB" id="9800390at2"/>
<dbReference type="Proteomes" id="UP000019402">
    <property type="component" value="Unassembled WGS sequence"/>
</dbReference>
<dbReference type="SUPFAM" id="SSF75138">
    <property type="entry name" value="HprK N-terminal domain-like"/>
    <property type="match status" value="1"/>
</dbReference>
<proteinExistence type="predicted"/>
<sequence length="114" mass="12502">MKIKEIVAILDAEIVCGDSNMDDEITCGFASDLMSDVLTLDTDKMVLVTGLANMQTIRTVEMADINCIVFVRNKKVTPEMLALAKEEGVVVLQCRYSMYNAVGKLFTAGLSPVY</sequence>
<reference evidence="3 4" key="1">
    <citation type="journal article" date="2014" name="Genome Announc.">
        <title>Draft Genome Sequence of Cytophaga fermentans JCM 21142T, a Facultative Anaerobe Isolated from Marine Mud.</title>
        <authorList>
            <person name="Starns D."/>
            <person name="Oshima K."/>
            <person name="Suda W."/>
            <person name="Iino T."/>
            <person name="Yuki M."/>
            <person name="Inoue J."/>
            <person name="Kitamura K."/>
            <person name="Iida T."/>
            <person name="Darby A."/>
            <person name="Hattori M."/>
            <person name="Ohkuma M."/>
        </authorList>
    </citation>
    <scope>NUCLEOTIDE SEQUENCE [LARGE SCALE GENOMIC DNA]</scope>
    <source>
        <strain evidence="3 4">JCM 21142</strain>
    </source>
</reference>
<dbReference type="eggNOG" id="COG4109">
    <property type="taxonomic scope" value="Bacteria"/>
</dbReference>
<evidence type="ECO:0000313" key="3">
    <source>
        <dbReference type="EMBL" id="GAF03140.1"/>
    </source>
</evidence>
<dbReference type="InterPro" id="IPR010766">
    <property type="entry name" value="DRTGG"/>
</dbReference>
<accession>W7XXH9</accession>
<evidence type="ECO:0000313" key="4">
    <source>
        <dbReference type="Proteomes" id="UP000019402"/>
    </source>
</evidence>
<dbReference type="Gene3D" id="3.40.1390.20">
    <property type="entry name" value="HprK N-terminal domain-like"/>
    <property type="match status" value="1"/>
</dbReference>
<protein>
    <submittedName>
        <fullName evidence="3">Putative manganese-dependent inorganic pyrophosphatase</fullName>
    </submittedName>
</protein>
<name>W7XXH9_9BACT</name>
<dbReference type="STRING" id="869213.GCA_000517085_02523"/>
<dbReference type="InterPro" id="IPR028979">
    <property type="entry name" value="Ser_kin/Pase_Hpr-like_N_sf"/>
</dbReference>
<feature type="domain" description="DRTGG" evidence="2">
    <location>
        <begin position="5"/>
        <end position="103"/>
    </location>
</feature>
<evidence type="ECO:0000256" key="1">
    <source>
        <dbReference type="ARBA" id="ARBA00011643"/>
    </source>
</evidence>
<gene>
    <name evidence="3" type="ORF">JCM21142_41803</name>
</gene>